<keyword evidence="3" id="KW-1185">Reference proteome</keyword>
<gene>
    <name evidence="2" type="ORF">TBK1r_05000</name>
</gene>
<dbReference type="EMBL" id="CP036432">
    <property type="protein sequence ID" value="QDV81581.1"/>
    <property type="molecule type" value="Genomic_DNA"/>
</dbReference>
<accession>A0ABX5XIC3</accession>
<evidence type="ECO:0000313" key="2">
    <source>
        <dbReference type="EMBL" id="QDV81581.1"/>
    </source>
</evidence>
<keyword evidence="1" id="KW-1133">Transmembrane helix</keyword>
<dbReference type="Proteomes" id="UP000318081">
    <property type="component" value="Chromosome"/>
</dbReference>
<name>A0ABX5XIC3_9BACT</name>
<sequence length="108" mass="11695">MRPPGGELTFYTALGMLYGIGATIAGFVFALPGYFAFAAVIGLPSLGVWFEQRWAGLLLAVVIALSIPLALMALVFLDVTLAERAVRVLRIVIGCHFAFVAYQWSQDD</sequence>
<feature type="transmembrane region" description="Helical" evidence="1">
    <location>
        <begin position="54"/>
        <end position="76"/>
    </location>
</feature>
<evidence type="ECO:0000313" key="3">
    <source>
        <dbReference type="Proteomes" id="UP000318081"/>
    </source>
</evidence>
<keyword evidence="1" id="KW-0472">Membrane</keyword>
<feature type="transmembrane region" description="Helical" evidence="1">
    <location>
        <begin position="12"/>
        <end position="42"/>
    </location>
</feature>
<organism evidence="2 3">
    <name type="scientific">Stieleria magnilauensis</name>
    <dbReference type="NCBI Taxonomy" id="2527963"/>
    <lineage>
        <taxon>Bacteria</taxon>
        <taxon>Pseudomonadati</taxon>
        <taxon>Planctomycetota</taxon>
        <taxon>Planctomycetia</taxon>
        <taxon>Pirellulales</taxon>
        <taxon>Pirellulaceae</taxon>
        <taxon>Stieleria</taxon>
    </lineage>
</organism>
<evidence type="ECO:0000256" key="1">
    <source>
        <dbReference type="SAM" id="Phobius"/>
    </source>
</evidence>
<proteinExistence type="predicted"/>
<protein>
    <submittedName>
        <fullName evidence="2">Uncharacterized protein</fullName>
    </submittedName>
</protein>
<reference evidence="2 3" key="1">
    <citation type="submission" date="2019-02" db="EMBL/GenBank/DDBJ databases">
        <title>Deep-cultivation of Planctomycetes and their phenomic and genomic characterization uncovers novel biology.</title>
        <authorList>
            <person name="Wiegand S."/>
            <person name="Jogler M."/>
            <person name="Boedeker C."/>
            <person name="Pinto D."/>
            <person name="Vollmers J."/>
            <person name="Rivas-Marin E."/>
            <person name="Kohn T."/>
            <person name="Peeters S.H."/>
            <person name="Heuer A."/>
            <person name="Rast P."/>
            <person name="Oberbeckmann S."/>
            <person name="Bunk B."/>
            <person name="Jeske O."/>
            <person name="Meyerdierks A."/>
            <person name="Storesund J.E."/>
            <person name="Kallscheuer N."/>
            <person name="Luecker S."/>
            <person name="Lage O.M."/>
            <person name="Pohl T."/>
            <person name="Merkel B.J."/>
            <person name="Hornburger P."/>
            <person name="Mueller R.-W."/>
            <person name="Bruemmer F."/>
            <person name="Labrenz M."/>
            <person name="Spormann A.M."/>
            <person name="Op den Camp H."/>
            <person name="Overmann J."/>
            <person name="Amann R."/>
            <person name="Jetten M.S.M."/>
            <person name="Mascher T."/>
            <person name="Medema M.H."/>
            <person name="Devos D.P."/>
            <person name="Kaster A.-K."/>
            <person name="Ovreas L."/>
            <person name="Rohde M."/>
            <person name="Galperin M.Y."/>
            <person name="Jogler C."/>
        </authorList>
    </citation>
    <scope>NUCLEOTIDE SEQUENCE [LARGE SCALE GENOMIC DNA]</scope>
    <source>
        <strain evidence="2 3">TBK1r</strain>
    </source>
</reference>
<feature type="transmembrane region" description="Helical" evidence="1">
    <location>
        <begin position="88"/>
        <end position="105"/>
    </location>
</feature>
<keyword evidence="1" id="KW-0812">Transmembrane</keyword>
<dbReference type="RefSeq" id="WP_145207358.1">
    <property type="nucleotide sequence ID" value="NZ_CP036432.1"/>
</dbReference>